<dbReference type="AlphaFoldDB" id="E0RRD4"/>
<reference key="1">
    <citation type="submission" date="2009-08" db="EMBL/GenBank/DDBJ databases">
        <title>The genome sequence of Spirochaeta thermophila DSM6192.</title>
        <authorList>
            <person name="Angelov A."/>
            <person name="Mientus M."/>
            <person name="Wittenberg S."/>
            <person name="Lehmann R."/>
            <person name="Liesegang H."/>
            <person name="Daniel R."/>
            <person name="Liebl W."/>
        </authorList>
    </citation>
    <scope>NUCLEOTIDE SEQUENCE</scope>
    <source>
        <strain>DSM 6192</strain>
    </source>
</reference>
<organism evidence="1 2">
    <name type="scientific">Winmispira thermophila (strain ATCC 49972 / DSM 6192 / RI 19.B1)</name>
    <name type="common">Spirochaeta thermophila</name>
    <dbReference type="NCBI Taxonomy" id="665571"/>
    <lineage>
        <taxon>Bacteria</taxon>
        <taxon>Pseudomonadati</taxon>
        <taxon>Spirochaetota</taxon>
        <taxon>Spirochaetia</taxon>
        <taxon>Winmispirales</taxon>
        <taxon>Winmispiraceae</taxon>
        <taxon>Winmispira</taxon>
    </lineage>
</organism>
<dbReference type="InterPro" id="IPR038690">
    <property type="entry name" value="NusG_2_sf"/>
</dbReference>
<protein>
    <submittedName>
        <fullName evidence="1">Uncharacterized protein</fullName>
    </submittedName>
</protein>
<dbReference type="PaxDb" id="665571-STHERM_c21820"/>
<name>E0RRD4_WINT6</name>
<dbReference type="CDD" id="cd09910">
    <property type="entry name" value="NGN-insert_like"/>
    <property type="match status" value="1"/>
</dbReference>
<dbReference type="KEGG" id="sta:STHERM_c21820"/>
<dbReference type="Gene3D" id="2.60.320.10">
    <property type="entry name" value="N-utilization substance G protein NusG, insert domain"/>
    <property type="match status" value="1"/>
</dbReference>
<dbReference type="HOGENOM" id="CLU_130936_2_0_12"/>
<proteinExistence type="predicted"/>
<evidence type="ECO:0000313" key="1">
    <source>
        <dbReference type="EMBL" id="ADN03111.1"/>
    </source>
</evidence>
<reference evidence="1 2" key="2">
    <citation type="journal article" date="2010" name="J. Bacteriol.">
        <title>Genome sequence of the polysaccharide-degrading, thermophilic anaerobe Spirochaeta thermophila DSM 6192.</title>
        <authorList>
            <person name="Angelov A."/>
            <person name="Liebl S."/>
            <person name="Ballschmiter M."/>
            <person name="Bomeke M."/>
            <person name="Lehmann R."/>
            <person name="Liesegang H."/>
            <person name="Daniel R."/>
            <person name="Liebl W."/>
        </authorList>
    </citation>
    <scope>NUCLEOTIDE SEQUENCE [LARGE SCALE GENOMIC DNA]</scope>
    <source>
        <strain evidence="2">ATCC 49972 / DSM 6192 / RI 19.B1</strain>
    </source>
</reference>
<evidence type="ECO:0000313" key="2">
    <source>
        <dbReference type="Proteomes" id="UP000001296"/>
    </source>
</evidence>
<dbReference type="Proteomes" id="UP000001296">
    <property type="component" value="Chromosome"/>
</dbReference>
<dbReference type="EMBL" id="CP001698">
    <property type="protein sequence ID" value="ADN03111.1"/>
    <property type="molecule type" value="Genomic_DNA"/>
</dbReference>
<sequence length="134" mass="14445">MHGSTISGVIMRRSMGIGDWVIIVLALFALTGVLAAAYTRPMGPLVVRVESEGGVFLYPLDEDRTLEVEGPLGPEKVIIRNGAVWMEEAPCPDKLCIAMGRISSPGQWIACLPNRIFVMVEGRKGSSPVDGTTF</sequence>
<dbReference type="Pfam" id="PF07009">
    <property type="entry name" value="NusG_II"/>
    <property type="match status" value="1"/>
</dbReference>
<gene>
    <name evidence="1" type="ordered locus">STHERM_c21820</name>
</gene>
<accession>E0RRD4</accession>
<dbReference type="eggNOG" id="COG5341">
    <property type="taxonomic scope" value="Bacteria"/>
</dbReference>